<keyword evidence="6 7" id="KW-0546">Nucleotide metabolism</keyword>
<name>A0ABT8VRK2_9FLAO</name>
<evidence type="ECO:0000313" key="10">
    <source>
        <dbReference type="Proteomes" id="UP001168642"/>
    </source>
</evidence>
<dbReference type="EC" id="3.6.1.66" evidence="7"/>
<feature type="binding site" evidence="7">
    <location>
        <begin position="175"/>
        <end position="176"/>
    </location>
    <ligand>
        <name>substrate</name>
    </ligand>
</feature>
<evidence type="ECO:0000256" key="6">
    <source>
        <dbReference type="ARBA" id="ARBA00023080"/>
    </source>
</evidence>
<feature type="binding site" evidence="7">
    <location>
        <begin position="147"/>
        <end position="150"/>
    </location>
    <ligand>
        <name>substrate</name>
    </ligand>
</feature>
<dbReference type="RefSeq" id="WP_302883844.1">
    <property type="nucleotide sequence ID" value="NZ_JAUMIT010000002.1"/>
</dbReference>
<sequence length="190" mass="20978">MKIVFATHNKNKLKEVAALLPNIELLSLTDIGCTEEIPETADTLEGNAKIKANHVTEKYGYACFADDTGLLVDALNGEPGVYSARYAGEDGNAEKNMDLLLKNLNGVTNRDAYFKTIICLNINHKQYLFDGVCNGKILEKRQGDEGFGYDPIFTPNGYNLSFAEMSLAEKGKISHRGLAVQKLIQFLQNL</sequence>
<proteinExistence type="inferred from homology"/>
<keyword evidence="10" id="KW-1185">Reference proteome</keyword>
<accession>A0ABT8VRK2</accession>
<gene>
    <name evidence="9" type="ORF">QVZ41_07030</name>
</gene>
<dbReference type="EMBL" id="JAUMIT010000002">
    <property type="protein sequence ID" value="MDO3694597.1"/>
    <property type="molecule type" value="Genomic_DNA"/>
</dbReference>
<dbReference type="InterPro" id="IPR020922">
    <property type="entry name" value="dITP/XTP_pyrophosphatase"/>
</dbReference>
<dbReference type="NCBIfam" id="TIGR00042">
    <property type="entry name" value="RdgB/HAM1 family non-canonical purine NTP pyrophosphatase"/>
    <property type="match status" value="1"/>
</dbReference>
<evidence type="ECO:0000256" key="2">
    <source>
        <dbReference type="ARBA" id="ARBA00022723"/>
    </source>
</evidence>
<keyword evidence="4 7" id="KW-0378">Hydrolase</keyword>
<dbReference type="PANTHER" id="PTHR11067">
    <property type="entry name" value="INOSINE TRIPHOSPHATE PYROPHOSPHATASE/HAM1 PROTEIN"/>
    <property type="match status" value="1"/>
</dbReference>
<comment type="caution">
    <text evidence="9">The sequence shown here is derived from an EMBL/GenBank/DDBJ whole genome shotgun (WGS) entry which is preliminary data.</text>
</comment>
<dbReference type="HAMAP" id="MF_01405">
    <property type="entry name" value="Non_canon_purine_NTPase"/>
    <property type="match status" value="1"/>
</dbReference>
<dbReference type="SUPFAM" id="SSF52972">
    <property type="entry name" value="ITPase-like"/>
    <property type="match status" value="1"/>
</dbReference>
<evidence type="ECO:0000313" key="9">
    <source>
        <dbReference type="EMBL" id="MDO3694597.1"/>
    </source>
</evidence>
<dbReference type="InterPro" id="IPR029001">
    <property type="entry name" value="ITPase-like_fam"/>
</dbReference>
<evidence type="ECO:0000256" key="4">
    <source>
        <dbReference type="ARBA" id="ARBA00022801"/>
    </source>
</evidence>
<comment type="subunit">
    <text evidence="7">Homodimer.</text>
</comment>
<feature type="binding site" evidence="7">
    <location>
        <position position="170"/>
    </location>
    <ligand>
        <name>substrate</name>
    </ligand>
</feature>
<dbReference type="NCBIfam" id="NF011398">
    <property type="entry name" value="PRK14823.1"/>
    <property type="match status" value="1"/>
</dbReference>
<dbReference type="CDD" id="cd00515">
    <property type="entry name" value="HAM1"/>
    <property type="match status" value="1"/>
</dbReference>
<comment type="caution">
    <text evidence="7">Lacks conserved residue(s) required for the propagation of feature annotation.</text>
</comment>
<evidence type="ECO:0000256" key="7">
    <source>
        <dbReference type="HAMAP-Rule" id="MF_01405"/>
    </source>
</evidence>
<protein>
    <recommendedName>
        <fullName evidence="7">dITP/XTP pyrophosphatase</fullName>
        <ecNumber evidence="7">3.6.1.66</ecNumber>
    </recommendedName>
    <alternativeName>
        <fullName evidence="7">Non-canonical purine NTP pyrophosphatase</fullName>
    </alternativeName>
    <alternativeName>
        <fullName evidence="7">Non-standard purine NTP pyrophosphatase</fullName>
    </alternativeName>
    <alternativeName>
        <fullName evidence="7">Nucleoside-triphosphate diphosphatase</fullName>
    </alternativeName>
    <alternativeName>
        <fullName evidence="7">Nucleoside-triphosphate pyrophosphatase</fullName>
        <shortName evidence="7">NTPase</shortName>
    </alternativeName>
</protein>
<comment type="similarity">
    <text evidence="1 7 8">Belongs to the HAM1 NTPase family.</text>
</comment>
<keyword evidence="2 7" id="KW-0479">Metal-binding</keyword>
<evidence type="ECO:0000256" key="5">
    <source>
        <dbReference type="ARBA" id="ARBA00022842"/>
    </source>
</evidence>
<feature type="binding site" evidence="7">
    <location>
        <position position="68"/>
    </location>
    <ligand>
        <name>substrate</name>
    </ligand>
</feature>
<dbReference type="Gene3D" id="3.90.950.10">
    <property type="match status" value="1"/>
</dbReference>
<comment type="function">
    <text evidence="7">Pyrophosphatase that catalyzes the hydrolysis of nucleoside triphosphates to their monophosphate derivatives, with a high preference for the non-canonical purine nucleotides XTP (xanthosine triphosphate), dITP (deoxyinosine triphosphate) and ITP. Seems to function as a house-cleaning enzyme that removes non-canonical purine nucleotides from the nucleotide pool, thus preventing their incorporation into DNA/RNA and avoiding chromosomal lesions.</text>
</comment>
<comment type="cofactor">
    <cofactor evidence="7">
        <name>Mg(2+)</name>
        <dbReference type="ChEBI" id="CHEBI:18420"/>
    </cofactor>
    <text evidence="7">Binds 1 Mg(2+) ion per subunit.</text>
</comment>
<organism evidence="9 10">
    <name type="scientific">Wenyingzhuangia gilva</name>
    <dbReference type="NCBI Taxonomy" id="3057677"/>
    <lineage>
        <taxon>Bacteria</taxon>
        <taxon>Pseudomonadati</taxon>
        <taxon>Bacteroidota</taxon>
        <taxon>Flavobacteriia</taxon>
        <taxon>Flavobacteriales</taxon>
        <taxon>Flavobacteriaceae</taxon>
        <taxon>Wenyingzhuangia</taxon>
    </lineage>
</organism>
<evidence type="ECO:0000256" key="8">
    <source>
        <dbReference type="RuleBase" id="RU003781"/>
    </source>
</evidence>
<dbReference type="Proteomes" id="UP001168642">
    <property type="component" value="Unassembled WGS sequence"/>
</dbReference>
<keyword evidence="5 7" id="KW-0460">Magnesium</keyword>
<feature type="binding site" evidence="7">
    <location>
        <begin position="7"/>
        <end position="12"/>
    </location>
    <ligand>
        <name>substrate</name>
    </ligand>
</feature>
<dbReference type="PANTHER" id="PTHR11067:SF9">
    <property type="entry name" value="INOSINE TRIPHOSPHATE PYROPHOSPHATASE"/>
    <property type="match status" value="1"/>
</dbReference>
<dbReference type="InterPro" id="IPR002637">
    <property type="entry name" value="RdgB/HAM1"/>
</dbReference>
<comment type="catalytic activity">
    <reaction evidence="7">
        <text>ITP + H2O = IMP + diphosphate + H(+)</text>
        <dbReference type="Rhea" id="RHEA:29399"/>
        <dbReference type="ChEBI" id="CHEBI:15377"/>
        <dbReference type="ChEBI" id="CHEBI:15378"/>
        <dbReference type="ChEBI" id="CHEBI:33019"/>
        <dbReference type="ChEBI" id="CHEBI:58053"/>
        <dbReference type="ChEBI" id="CHEBI:61402"/>
        <dbReference type="EC" id="3.6.1.66"/>
    </reaction>
</comment>
<evidence type="ECO:0000256" key="3">
    <source>
        <dbReference type="ARBA" id="ARBA00022741"/>
    </source>
</evidence>
<keyword evidence="3 7" id="KW-0547">Nucleotide-binding</keyword>
<reference evidence="9" key="1">
    <citation type="submission" date="2023-07" db="EMBL/GenBank/DDBJ databases">
        <title>Wenyingzhuangia sp. chi5 genome sequencing and assembly.</title>
        <authorList>
            <person name="Park S."/>
        </authorList>
    </citation>
    <scope>NUCLEOTIDE SEQUENCE</scope>
    <source>
        <strain evidence="9">Chi5</strain>
    </source>
</reference>
<evidence type="ECO:0000256" key="1">
    <source>
        <dbReference type="ARBA" id="ARBA00008023"/>
    </source>
</evidence>
<comment type="catalytic activity">
    <reaction evidence="7">
        <text>XTP + H2O = XMP + diphosphate + H(+)</text>
        <dbReference type="Rhea" id="RHEA:28610"/>
        <dbReference type="ChEBI" id="CHEBI:15377"/>
        <dbReference type="ChEBI" id="CHEBI:15378"/>
        <dbReference type="ChEBI" id="CHEBI:33019"/>
        <dbReference type="ChEBI" id="CHEBI:57464"/>
        <dbReference type="ChEBI" id="CHEBI:61314"/>
        <dbReference type="EC" id="3.6.1.66"/>
    </reaction>
</comment>
<feature type="active site" description="Proton acceptor" evidence="7">
    <location>
        <position position="67"/>
    </location>
</feature>
<dbReference type="Pfam" id="PF01725">
    <property type="entry name" value="Ham1p_like"/>
    <property type="match status" value="1"/>
</dbReference>
<comment type="catalytic activity">
    <reaction evidence="7">
        <text>dITP + H2O = dIMP + diphosphate + H(+)</text>
        <dbReference type="Rhea" id="RHEA:28342"/>
        <dbReference type="ChEBI" id="CHEBI:15377"/>
        <dbReference type="ChEBI" id="CHEBI:15378"/>
        <dbReference type="ChEBI" id="CHEBI:33019"/>
        <dbReference type="ChEBI" id="CHEBI:61194"/>
        <dbReference type="ChEBI" id="CHEBI:61382"/>
        <dbReference type="EC" id="3.6.1.66"/>
    </reaction>
</comment>
<feature type="binding site" evidence="7">
    <location>
        <position position="67"/>
    </location>
    <ligand>
        <name>Mg(2+)</name>
        <dbReference type="ChEBI" id="CHEBI:18420"/>
    </ligand>
</feature>